<dbReference type="GO" id="GO:0016787">
    <property type="term" value="F:hydrolase activity"/>
    <property type="evidence" value="ECO:0007669"/>
    <property type="project" value="InterPro"/>
</dbReference>
<proteinExistence type="predicted"/>
<sequence length="303" mass="34037">MTGKAEEYHKTLDMLKQIDAPVKIVIAGNHDLSLDREFVLSHTDDQYDNRQPLMSAEQAQQRWQDVREIWTSPKGRAKQEGVTFLDEGVHLITLANGASVNVYASPYTPEFCDWAFAYERYEDRFNEKGLSLQDAHNIAINPLPRRSGSARPIDIAVTHGPAWLRLDLCSSGDSAGCPHLLQALMRARPLIYCCGHIHEAWGCERVTWSDNADSVDLSKTSIRQFRKSGWREAIASKGEAVVDLCDVDQDTSTQRAVYCDLSSEGAHIRAGKETAFINASIMDTRYRPSNAPWLVDIDLLKDE</sequence>
<name>A0A6H0XTE7_9PEZI</name>
<gene>
    <name evidence="2" type="ORF">AMS68_003458</name>
</gene>
<accession>A0A6H0XTE7</accession>
<dbReference type="InterPro" id="IPR029052">
    <property type="entry name" value="Metallo-depent_PP-like"/>
</dbReference>
<keyword evidence="3" id="KW-1185">Reference proteome</keyword>
<dbReference type="PANTHER" id="PTHR12905:SF0">
    <property type="entry name" value="CALCINEURIN-LIKE PHOSPHOESTERASE DOMAIN-CONTAINING PROTEIN"/>
    <property type="match status" value="1"/>
</dbReference>
<evidence type="ECO:0000313" key="2">
    <source>
        <dbReference type="EMBL" id="QIW97940.1"/>
    </source>
</evidence>
<dbReference type="InterPro" id="IPR051693">
    <property type="entry name" value="UPF0046_metallophosphoest"/>
</dbReference>
<reference evidence="2 3" key="1">
    <citation type="journal article" date="2016" name="Sci. Rep.">
        <title>Peltaster fructicola genome reveals evolution from an invasive phytopathogen to an ectophytic parasite.</title>
        <authorList>
            <person name="Xu C."/>
            <person name="Chen H."/>
            <person name="Gleason M.L."/>
            <person name="Xu J.R."/>
            <person name="Liu H."/>
            <person name="Zhang R."/>
            <person name="Sun G."/>
        </authorList>
    </citation>
    <scope>NUCLEOTIDE SEQUENCE [LARGE SCALE GENOMIC DNA]</scope>
    <source>
        <strain evidence="2 3">LNHT1506</strain>
    </source>
</reference>
<feature type="domain" description="Calcineurin-like phosphoesterase" evidence="1">
    <location>
        <begin position="9"/>
        <end position="199"/>
    </location>
</feature>
<dbReference type="SUPFAM" id="SSF56300">
    <property type="entry name" value="Metallo-dependent phosphatases"/>
    <property type="match status" value="1"/>
</dbReference>
<evidence type="ECO:0000259" key="1">
    <source>
        <dbReference type="Pfam" id="PF00149"/>
    </source>
</evidence>
<evidence type="ECO:0000313" key="3">
    <source>
        <dbReference type="Proteomes" id="UP000503462"/>
    </source>
</evidence>
<protein>
    <recommendedName>
        <fullName evidence="1">Calcineurin-like phosphoesterase domain-containing protein</fullName>
    </recommendedName>
</protein>
<dbReference type="OrthoDB" id="630188at2759"/>
<dbReference type="Pfam" id="PF00149">
    <property type="entry name" value="Metallophos"/>
    <property type="match status" value="1"/>
</dbReference>
<dbReference type="AlphaFoldDB" id="A0A6H0XTE7"/>
<dbReference type="EMBL" id="CP051140">
    <property type="protein sequence ID" value="QIW97940.1"/>
    <property type="molecule type" value="Genomic_DNA"/>
</dbReference>
<dbReference type="PANTHER" id="PTHR12905">
    <property type="entry name" value="METALLOPHOSPHOESTERASE"/>
    <property type="match status" value="1"/>
</dbReference>
<dbReference type="Gene3D" id="3.60.21.10">
    <property type="match status" value="1"/>
</dbReference>
<organism evidence="2 3">
    <name type="scientific">Peltaster fructicola</name>
    <dbReference type="NCBI Taxonomy" id="286661"/>
    <lineage>
        <taxon>Eukaryota</taxon>
        <taxon>Fungi</taxon>
        <taxon>Dikarya</taxon>
        <taxon>Ascomycota</taxon>
        <taxon>Pezizomycotina</taxon>
        <taxon>Dothideomycetes</taxon>
        <taxon>Dothideomycetes incertae sedis</taxon>
        <taxon>Peltaster</taxon>
    </lineage>
</organism>
<dbReference type="InterPro" id="IPR004843">
    <property type="entry name" value="Calcineurin-like_PHP"/>
</dbReference>
<dbReference type="Proteomes" id="UP000503462">
    <property type="component" value="Chromosome 2"/>
</dbReference>